<gene>
    <name evidence="7" type="ORF">OTU49_005035</name>
</gene>
<dbReference type="EMBL" id="JARKIK010000044">
    <property type="protein sequence ID" value="KAK8736491.1"/>
    <property type="molecule type" value="Genomic_DNA"/>
</dbReference>
<dbReference type="InterPro" id="IPR005016">
    <property type="entry name" value="TDE1/TMS"/>
</dbReference>
<dbReference type="Proteomes" id="UP001445076">
    <property type="component" value="Unassembled WGS sequence"/>
</dbReference>
<organism evidence="7 8">
    <name type="scientific">Cherax quadricarinatus</name>
    <name type="common">Australian red claw crayfish</name>
    <dbReference type="NCBI Taxonomy" id="27406"/>
    <lineage>
        <taxon>Eukaryota</taxon>
        <taxon>Metazoa</taxon>
        <taxon>Ecdysozoa</taxon>
        <taxon>Arthropoda</taxon>
        <taxon>Crustacea</taxon>
        <taxon>Multicrustacea</taxon>
        <taxon>Malacostraca</taxon>
        <taxon>Eumalacostraca</taxon>
        <taxon>Eucarida</taxon>
        <taxon>Decapoda</taxon>
        <taxon>Pleocyemata</taxon>
        <taxon>Astacidea</taxon>
        <taxon>Parastacoidea</taxon>
        <taxon>Parastacidae</taxon>
        <taxon>Cherax</taxon>
    </lineage>
</organism>
<comment type="subcellular location">
    <subcellularLocation>
        <location evidence="1">Membrane</location>
        <topology evidence="1">Multi-pass membrane protein</topology>
    </subcellularLocation>
</comment>
<keyword evidence="3 6" id="KW-0812">Transmembrane</keyword>
<feature type="transmembrane region" description="Helical" evidence="6">
    <location>
        <begin position="76"/>
        <end position="94"/>
    </location>
</feature>
<protein>
    <submittedName>
        <fullName evidence="7">Uncharacterized protein</fullName>
    </submittedName>
</protein>
<dbReference type="Pfam" id="PF03348">
    <property type="entry name" value="Serinc"/>
    <property type="match status" value="1"/>
</dbReference>
<feature type="transmembrane region" description="Helical" evidence="6">
    <location>
        <begin position="464"/>
        <end position="490"/>
    </location>
</feature>
<feature type="transmembrane region" description="Helical" evidence="6">
    <location>
        <begin position="424"/>
        <end position="444"/>
    </location>
</feature>
<keyword evidence="4 6" id="KW-1133">Transmembrane helix</keyword>
<evidence type="ECO:0000313" key="7">
    <source>
        <dbReference type="EMBL" id="KAK8736491.1"/>
    </source>
</evidence>
<evidence type="ECO:0000256" key="5">
    <source>
        <dbReference type="ARBA" id="ARBA00023136"/>
    </source>
</evidence>
<feature type="transmembrane region" description="Helical" evidence="6">
    <location>
        <begin position="199"/>
        <end position="220"/>
    </location>
</feature>
<evidence type="ECO:0000256" key="1">
    <source>
        <dbReference type="ARBA" id="ARBA00004141"/>
    </source>
</evidence>
<feature type="transmembrane region" description="Helical" evidence="6">
    <location>
        <begin position="171"/>
        <end position="193"/>
    </location>
</feature>
<feature type="transmembrane region" description="Helical" evidence="6">
    <location>
        <begin position="241"/>
        <end position="267"/>
    </location>
</feature>
<evidence type="ECO:0000256" key="3">
    <source>
        <dbReference type="ARBA" id="ARBA00022692"/>
    </source>
</evidence>
<feature type="non-terminal residue" evidence="7">
    <location>
        <position position="1"/>
    </location>
</feature>
<feature type="transmembrane region" description="Helical" evidence="6">
    <location>
        <begin position="279"/>
        <end position="297"/>
    </location>
</feature>
<feature type="transmembrane region" description="Helical" evidence="6">
    <location>
        <begin position="137"/>
        <end position="159"/>
    </location>
</feature>
<evidence type="ECO:0000256" key="2">
    <source>
        <dbReference type="ARBA" id="ARBA00006665"/>
    </source>
</evidence>
<dbReference type="PANTHER" id="PTHR10383">
    <property type="entry name" value="SERINE INCORPORATOR"/>
    <property type="match status" value="1"/>
</dbReference>
<dbReference type="AlphaFoldDB" id="A0AAW0XB42"/>
<evidence type="ECO:0000313" key="8">
    <source>
        <dbReference type="Proteomes" id="UP001445076"/>
    </source>
</evidence>
<evidence type="ECO:0000256" key="6">
    <source>
        <dbReference type="SAM" id="Phobius"/>
    </source>
</evidence>
<dbReference type="PANTHER" id="PTHR10383:SF9">
    <property type="entry name" value="SERINE INCORPORATOR, ISOFORM F"/>
    <property type="match status" value="1"/>
</dbReference>
<comment type="similarity">
    <text evidence="2">Belongs to the TDE1 family.</text>
</comment>
<proteinExistence type="inferred from homology"/>
<accession>A0AAW0XB42</accession>
<reference evidence="7 8" key="1">
    <citation type="journal article" date="2024" name="BMC Genomics">
        <title>Genome assembly of redclaw crayfish (Cherax quadricarinatus) provides insights into its immune adaptation and hypoxia tolerance.</title>
        <authorList>
            <person name="Liu Z."/>
            <person name="Zheng J."/>
            <person name="Li H."/>
            <person name="Fang K."/>
            <person name="Wang S."/>
            <person name="He J."/>
            <person name="Zhou D."/>
            <person name="Weng S."/>
            <person name="Chi M."/>
            <person name="Gu Z."/>
            <person name="He J."/>
            <person name="Li F."/>
            <person name="Wang M."/>
        </authorList>
    </citation>
    <scope>NUCLEOTIDE SEQUENCE [LARGE SCALE GENOMIC DNA]</scope>
    <source>
        <strain evidence="7">ZL_2023a</strain>
    </source>
</reference>
<keyword evidence="8" id="KW-1185">Reference proteome</keyword>
<dbReference type="GO" id="GO:0016020">
    <property type="term" value="C:membrane"/>
    <property type="evidence" value="ECO:0007669"/>
    <property type="project" value="UniProtKB-SubCell"/>
</dbReference>
<name>A0AAW0XB42_CHEQU</name>
<sequence>QTGVTTKVWQPDSHLCDAALLSPLLPRPESHQESTAMGAVLGICSAAQLACCCGSAACSLCCSACPSCKNSTSTRIMYAVMMLMGTVVACIMLSPGLQSALQKVPFCSSGEGDTTSILSAATEGVKLDCTEVVGYLAVYRLCFAMTLFFFVMALLMIGVKSSKDPRAGIQNGFWAIKFLVLIGAIVGAFFIPRGQFGEVWMYFGMIGGFLFILIQLVLIIDFAHSWAESWVDKYEETESRGWYCALLFCTFLNYALAIAAVVLFFVFYTTAESCSLHKFFISFNLILCVIISIVSILPRIQESQPRSGLLQASLITLYTMYLTWSAMTNTPNSECKPDWVSVIHGGDPTSSPPAKEPSFDGESIASLIIWFFCVLYSSMRTASNSQASRLTMSDKVLLKDDSSASGDPEAGDGHHVWDNEEDGVVYSWSFFHTMFGLATLYVMMTLTNWFTPNSDLTTLSSNLAAVWVKIVSSWICLFLYLWTLVAPILLTNRDFS</sequence>
<comment type="caution">
    <text evidence="7">The sequence shown here is derived from an EMBL/GenBank/DDBJ whole genome shotgun (WGS) entry which is preliminary data.</text>
</comment>
<evidence type="ECO:0000256" key="4">
    <source>
        <dbReference type="ARBA" id="ARBA00022989"/>
    </source>
</evidence>
<keyword evidence="5 6" id="KW-0472">Membrane</keyword>